<gene>
    <name evidence="2" type="ORF">SCHPADRAFT_989699</name>
</gene>
<evidence type="ECO:0000256" key="1">
    <source>
        <dbReference type="SAM" id="MobiDB-lite"/>
    </source>
</evidence>
<reference evidence="2 3" key="1">
    <citation type="submission" date="2015-04" db="EMBL/GenBank/DDBJ databases">
        <title>Complete genome sequence of Schizopora paradoxa KUC8140, a cosmopolitan wood degrader in East Asia.</title>
        <authorList>
            <consortium name="DOE Joint Genome Institute"/>
            <person name="Min B."/>
            <person name="Park H."/>
            <person name="Jang Y."/>
            <person name="Kim J.-J."/>
            <person name="Kim K.H."/>
            <person name="Pangilinan J."/>
            <person name="Lipzen A."/>
            <person name="Riley R."/>
            <person name="Grigoriev I.V."/>
            <person name="Spatafora J.W."/>
            <person name="Choi I.-G."/>
        </authorList>
    </citation>
    <scope>NUCLEOTIDE SEQUENCE [LARGE SCALE GENOMIC DNA]</scope>
    <source>
        <strain evidence="2 3">KUC8140</strain>
    </source>
</reference>
<evidence type="ECO:0000313" key="2">
    <source>
        <dbReference type="EMBL" id="KLO04403.1"/>
    </source>
</evidence>
<dbReference type="AlphaFoldDB" id="A0A0H2R4P3"/>
<keyword evidence="3" id="KW-1185">Reference proteome</keyword>
<proteinExistence type="predicted"/>
<protein>
    <submittedName>
        <fullName evidence="2">Uncharacterized protein</fullName>
    </submittedName>
</protein>
<evidence type="ECO:0000313" key="3">
    <source>
        <dbReference type="Proteomes" id="UP000053477"/>
    </source>
</evidence>
<organism evidence="2 3">
    <name type="scientific">Schizopora paradoxa</name>
    <dbReference type="NCBI Taxonomy" id="27342"/>
    <lineage>
        <taxon>Eukaryota</taxon>
        <taxon>Fungi</taxon>
        <taxon>Dikarya</taxon>
        <taxon>Basidiomycota</taxon>
        <taxon>Agaricomycotina</taxon>
        <taxon>Agaricomycetes</taxon>
        <taxon>Hymenochaetales</taxon>
        <taxon>Schizoporaceae</taxon>
        <taxon>Schizopora</taxon>
    </lineage>
</organism>
<feature type="compositionally biased region" description="Polar residues" evidence="1">
    <location>
        <begin position="219"/>
        <end position="233"/>
    </location>
</feature>
<dbReference type="EMBL" id="KQ086556">
    <property type="protein sequence ID" value="KLO04403.1"/>
    <property type="molecule type" value="Genomic_DNA"/>
</dbReference>
<sequence length="838" mass="94065">MTVIFIAAPSFTALVLAVLTAIASRPALVLAPYPYLPITQMPISGAGRPLPTTAACIGILDRSSKIIALLVFRLQHRLSRCSKYLYSDNQGTYRKQRPCRGLVEESIRAPTTVTACSPSKPSIDPHTLSSLPTPISRTMPLFSRRQKEPHMIHSDVEVVGLSRVDTISTVDSLATIDNQPGAGRTVGLLYTYLGSELEDAINKRAERLGLGSNAPAAQLDSNSTINSDATTDDQPGAGRTVGRFLAWLGSKVERAANEETKRLRIGPKAIADEICRLSRHREIWVKGTLKDSVCLPVAPGRRFNKSETKTLRTLCKKLIEHTRSHIIGNQLIALEEIINLSMKDPRIRAILVYCDLNRVLPCYDEPELLGSTAKALGAVEFSNVHRVWAPVITLFTTPWREFHGEYDLPEGLEEAIFETIRDPSTSFLSARYFQRVAENINPIMLLHMFLRRFASYYTRVASENPGCVEWSTFYACGNLPPTTNKRALLPIDDILNMAAYLDPEIFIHRLSSSLVEVFSTLENNNFSIAQYGGNMPWLARDSYNTDVARLYKLLSDFTGSTDYWMHLSFIHHLSDKARSSLKGTIFANKITCTYCVLICHTITRHYNMKHLTEENMLTDMCTPLVSFVESDCFEEHSLATTLAVKLCTTNRYCKLMVLRTANKISAKIHLAVSHNLASTNIAKTLKSSESELTSPERIFPPSSWDNLKALYRVSRLNSNGFCIFGKSPCLRKGIICVDKMILGENVTEFISVDAYTHVEDGASFVRYRREVYDDFGRLVTVTEERTSKFDVLVLRYDPVDYRSPLTEGELMDPTGPLGWKNVYTRMEVSLADYLDWFP</sequence>
<dbReference type="Proteomes" id="UP000053477">
    <property type="component" value="Unassembled WGS sequence"/>
</dbReference>
<feature type="region of interest" description="Disordered" evidence="1">
    <location>
        <begin position="212"/>
        <end position="235"/>
    </location>
</feature>
<accession>A0A0H2R4P3</accession>
<dbReference type="OrthoDB" id="3066495at2759"/>
<dbReference type="InParanoid" id="A0A0H2R4P3"/>
<name>A0A0H2R4P3_9AGAM</name>